<accession>A0A317EGJ0</accession>
<dbReference type="AlphaFoldDB" id="A0A317EGJ0"/>
<dbReference type="EMBL" id="QGNZ01000006">
    <property type="protein sequence ID" value="PWS25930.1"/>
    <property type="molecule type" value="Genomic_DNA"/>
</dbReference>
<keyword evidence="1" id="KW-0597">Phosphoprotein</keyword>
<dbReference type="PANTHER" id="PTHR42872:SF6">
    <property type="entry name" value="PROTEIN-GLUTAMATE METHYLESTERASE_PROTEIN-GLUTAMINE GLUTAMINASE"/>
    <property type="match status" value="1"/>
</dbReference>
<dbReference type="SMART" id="SM00448">
    <property type="entry name" value="REC"/>
    <property type="match status" value="1"/>
</dbReference>
<feature type="modified residue" description="4-aspartylphosphate" evidence="1">
    <location>
        <position position="55"/>
    </location>
</feature>
<dbReference type="PANTHER" id="PTHR42872">
    <property type="entry name" value="PROTEIN-GLUTAMATE METHYLESTERASE/PROTEIN-GLUTAMINE GLUTAMINASE"/>
    <property type="match status" value="1"/>
</dbReference>
<evidence type="ECO:0000313" key="3">
    <source>
        <dbReference type="EMBL" id="PWS25930.1"/>
    </source>
</evidence>
<proteinExistence type="predicted"/>
<dbReference type="PROSITE" id="PS50110">
    <property type="entry name" value="RESPONSE_REGULATORY"/>
    <property type="match status" value="1"/>
</dbReference>
<reference evidence="3 4" key="1">
    <citation type="submission" date="2018-05" db="EMBL/GenBank/DDBJ databases">
        <title>Pedobacter paludis sp. nov., isolated from wetland soil.</title>
        <authorList>
            <person name="Zhang Y."/>
            <person name="Wang G."/>
        </authorList>
    </citation>
    <scope>NUCLEOTIDE SEQUENCE [LARGE SCALE GENOMIC DNA]</scope>
    <source>
        <strain evidence="3 4">KCTC22721</strain>
    </source>
</reference>
<keyword evidence="4" id="KW-1185">Reference proteome</keyword>
<dbReference type="InterPro" id="IPR011006">
    <property type="entry name" value="CheY-like_superfamily"/>
</dbReference>
<organism evidence="3 4">
    <name type="scientific">Pedobacter yonginense</name>
    <dbReference type="NCBI Taxonomy" id="651869"/>
    <lineage>
        <taxon>Bacteria</taxon>
        <taxon>Pseudomonadati</taxon>
        <taxon>Bacteroidota</taxon>
        <taxon>Sphingobacteriia</taxon>
        <taxon>Sphingobacteriales</taxon>
        <taxon>Sphingobacteriaceae</taxon>
        <taxon>Pedobacter</taxon>
    </lineage>
</organism>
<dbReference type="OrthoDB" id="9787344at2"/>
<evidence type="ECO:0000259" key="2">
    <source>
        <dbReference type="PROSITE" id="PS50110"/>
    </source>
</evidence>
<dbReference type="RefSeq" id="WP_109927451.1">
    <property type="nucleotide sequence ID" value="NZ_QGNZ01000006.1"/>
</dbReference>
<dbReference type="GO" id="GO:0000160">
    <property type="term" value="P:phosphorelay signal transduction system"/>
    <property type="evidence" value="ECO:0007669"/>
    <property type="project" value="InterPro"/>
</dbReference>
<sequence length="124" mass="14324">MNYKCYIVDDEMHGINLVSDYIKESHDLEIVGSANDPRLALNQINLLKPDIVFTDINMPYISGVELAKKIMDFAFVVFVSADRPYSHPEIDLEKNIFLTKPIRLQKFLDAVSEIKSRLNRKTTY</sequence>
<dbReference type="InterPro" id="IPR001789">
    <property type="entry name" value="Sig_transdc_resp-reg_receiver"/>
</dbReference>
<dbReference type="Proteomes" id="UP000245379">
    <property type="component" value="Unassembled WGS sequence"/>
</dbReference>
<comment type="caution">
    <text evidence="3">The sequence shown here is derived from an EMBL/GenBank/DDBJ whole genome shotgun (WGS) entry which is preliminary data.</text>
</comment>
<protein>
    <recommendedName>
        <fullName evidence="2">Response regulatory domain-containing protein</fullName>
    </recommendedName>
</protein>
<dbReference type="Gene3D" id="3.40.50.2300">
    <property type="match status" value="1"/>
</dbReference>
<gene>
    <name evidence="3" type="ORF">DHW03_19040</name>
</gene>
<dbReference type="SUPFAM" id="SSF52172">
    <property type="entry name" value="CheY-like"/>
    <property type="match status" value="1"/>
</dbReference>
<dbReference type="Pfam" id="PF00072">
    <property type="entry name" value="Response_reg"/>
    <property type="match status" value="1"/>
</dbReference>
<feature type="domain" description="Response regulatory" evidence="2">
    <location>
        <begin position="4"/>
        <end position="115"/>
    </location>
</feature>
<evidence type="ECO:0000313" key="4">
    <source>
        <dbReference type="Proteomes" id="UP000245379"/>
    </source>
</evidence>
<evidence type="ECO:0000256" key="1">
    <source>
        <dbReference type="PROSITE-ProRule" id="PRU00169"/>
    </source>
</evidence>
<name>A0A317EGJ0_9SPHI</name>